<feature type="region of interest" description="Disordered" evidence="3">
    <location>
        <begin position="53"/>
        <end position="79"/>
    </location>
</feature>
<name>A0AAD9KEH4_RIDPI</name>
<proteinExistence type="predicted"/>
<keyword evidence="7" id="KW-1185">Reference proteome</keyword>
<gene>
    <name evidence="6" type="ORF">NP493_1202g00030</name>
</gene>
<dbReference type="PROSITE" id="PS50871">
    <property type="entry name" value="C1Q"/>
    <property type="match status" value="1"/>
</dbReference>
<accession>A0AAD9KEH4</accession>
<evidence type="ECO:0000259" key="5">
    <source>
        <dbReference type="PROSITE" id="PS50871"/>
    </source>
</evidence>
<dbReference type="PRINTS" id="PR00007">
    <property type="entry name" value="COMPLEMNTC1Q"/>
</dbReference>
<evidence type="ECO:0000256" key="4">
    <source>
        <dbReference type="SAM" id="SignalP"/>
    </source>
</evidence>
<dbReference type="Proteomes" id="UP001209878">
    <property type="component" value="Unassembled WGS sequence"/>
</dbReference>
<feature type="domain" description="C1q" evidence="5">
    <location>
        <begin position="89"/>
        <end position="221"/>
    </location>
</feature>
<feature type="chain" id="PRO_5041992871" description="C1q domain-containing protein" evidence="4">
    <location>
        <begin position="21"/>
        <end position="221"/>
    </location>
</feature>
<dbReference type="AlphaFoldDB" id="A0AAD9KEH4"/>
<dbReference type="SMART" id="SM00110">
    <property type="entry name" value="C1Q"/>
    <property type="match status" value="1"/>
</dbReference>
<dbReference type="InterPro" id="IPR050392">
    <property type="entry name" value="Collagen/C1q_domain"/>
</dbReference>
<dbReference type="SUPFAM" id="SSF49842">
    <property type="entry name" value="TNF-like"/>
    <property type="match status" value="1"/>
</dbReference>
<reference evidence="6" key="1">
    <citation type="journal article" date="2023" name="Mol. Biol. Evol.">
        <title>Third-Generation Sequencing Reveals the Adaptive Role of the Epigenome in Three Deep-Sea Polychaetes.</title>
        <authorList>
            <person name="Perez M."/>
            <person name="Aroh O."/>
            <person name="Sun Y."/>
            <person name="Lan Y."/>
            <person name="Juniper S.K."/>
            <person name="Young C.R."/>
            <person name="Angers B."/>
            <person name="Qian P.Y."/>
        </authorList>
    </citation>
    <scope>NUCLEOTIDE SEQUENCE</scope>
    <source>
        <strain evidence="6">R07B-5</strain>
    </source>
</reference>
<dbReference type="EMBL" id="JAODUO010001204">
    <property type="protein sequence ID" value="KAK2169018.1"/>
    <property type="molecule type" value="Genomic_DNA"/>
</dbReference>
<comment type="subcellular location">
    <subcellularLocation>
        <location evidence="1">Secreted</location>
    </subcellularLocation>
</comment>
<evidence type="ECO:0000256" key="2">
    <source>
        <dbReference type="ARBA" id="ARBA00022525"/>
    </source>
</evidence>
<dbReference type="Pfam" id="PF00386">
    <property type="entry name" value="C1q"/>
    <property type="match status" value="1"/>
</dbReference>
<evidence type="ECO:0000256" key="3">
    <source>
        <dbReference type="SAM" id="MobiDB-lite"/>
    </source>
</evidence>
<dbReference type="PANTHER" id="PTHR15427">
    <property type="entry name" value="EMILIN ELASTIN MICROFIBRIL INTERFACE-LOCATED PROTEIN ELASTIN MICROFIBRIL INTERFACER"/>
    <property type="match status" value="1"/>
</dbReference>
<dbReference type="InterPro" id="IPR001073">
    <property type="entry name" value="C1q_dom"/>
</dbReference>
<protein>
    <recommendedName>
        <fullName evidence="5">C1q domain-containing protein</fullName>
    </recommendedName>
</protein>
<dbReference type="PANTHER" id="PTHR15427:SF50">
    <property type="entry name" value="COMPLEMENT C1Q TUMOR NECROSIS FACTOR-RELATED PROTEIN 2-LIKE"/>
    <property type="match status" value="1"/>
</dbReference>
<evidence type="ECO:0000313" key="6">
    <source>
        <dbReference type="EMBL" id="KAK2169018.1"/>
    </source>
</evidence>
<dbReference type="Gene3D" id="2.60.120.40">
    <property type="match status" value="1"/>
</dbReference>
<evidence type="ECO:0000256" key="1">
    <source>
        <dbReference type="ARBA" id="ARBA00004613"/>
    </source>
</evidence>
<dbReference type="GO" id="GO:0005576">
    <property type="term" value="C:extracellular region"/>
    <property type="evidence" value="ECO:0007669"/>
    <property type="project" value="UniProtKB-SubCell"/>
</dbReference>
<feature type="signal peptide" evidence="4">
    <location>
        <begin position="1"/>
        <end position="20"/>
    </location>
</feature>
<sequence>MDARLSLLVLFIVLSCLSDAKRQRNRKYRDNDSTCQLEIRCPDETAQTALPVSLPIRGPRGPPGKDGATGAAGEDGMPGLPGLPGLSAQEPPKVAFFVGLSDNMGPVTEHTDIIFDRVLTNVGNAYSPSTGRFVARVNATFQFNIVVAAQGRQKAGVMLLKNGNMVATVWAESIPFWGSSSSVAILSLEPGDQVWLMLLNRASFLHGYMYTTFSGFLIFQN</sequence>
<dbReference type="InterPro" id="IPR008983">
    <property type="entry name" value="Tumour_necrosis_fac-like_dom"/>
</dbReference>
<keyword evidence="4" id="KW-0732">Signal</keyword>
<evidence type="ECO:0000313" key="7">
    <source>
        <dbReference type="Proteomes" id="UP001209878"/>
    </source>
</evidence>
<keyword evidence="2" id="KW-0964">Secreted</keyword>
<comment type="caution">
    <text evidence="6">The sequence shown here is derived from an EMBL/GenBank/DDBJ whole genome shotgun (WGS) entry which is preliminary data.</text>
</comment>
<organism evidence="6 7">
    <name type="scientific">Ridgeia piscesae</name>
    <name type="common">Tubeworm</name>
    <dbReference type="NCBI Taxonomy" id="27915"/>
    <lineage>
        <taxon>Eukaryota</taxon>
        <taxon>Metazoa</taxon>
        <taxon>Spiralia</taxon>
        <taxon>Lophotrochozoa</taxon>
        <taxon>Annelida</taxon>
        <taxon>Polychaeta</taxon>
        <taxon>Sedentaria</taxon>
        <taxon>Canalipalpata</taxon>
        <taxon>Sabellida</taxon>
        <taxon>Siboglinidae</taxon>
        <taxon>Ridgeia</taxon>
    </lineage>
</organism>
<dbReference type="PROSITE" id="PS51257">
    <property type="entry name" value="PROKAR_LIPOPROTEIN"/>
    <property type="match status" value="1"/>
</dbReference>